<dbReference type="Proteomes" id="UP000000305">
    <property type="component" value="Unassembled WGS sequence"/>
</dbReference>
<name>E9H7F1_DAPPU</name>
<dbReference type="PANTHER" id="PTHR33198">
    <property type="entry name" value="ANK_REP_REGION DOMAIN-CONTAINING PROTEIN-RELATED"/>
    <property type="match status" value="1"/>
</dbReference>
<dbReference type="AlphaFoldDB" id="E9H7F1"/>
<protein>
    <submittedName>
        <fullName evidence="1">Uncharacterized protein</fullName>
    </submittedName>
</protein>
<dbReference type="PhylomeDB" id="E9H7F1"/>
<evidence type="ECO:0000313" key="2">
    <source>
        <dbReference type="Proteomes" id="UP000000305"/>
    </source>
</evidence>
<organism evidence="1 2">
    <name type="scientific">Daphnia pulex</name>
    <name type="common">Water flea</name>
    <dbReference type="NCBI Taxonomy" id="6669"/>
    <lineage>
        <taxon>Eukaryota</taxon>
        <taxon>Metazoa</taxon>
        <taxon>Ecdysozoa</taxon>
        <taxon>Arthropoda</taxon>
        <taxon>Crustacea</taxon>
        <taxon>Branchiopoda</taxon>
        <taxon>Diplostraca</taxon>
        <taxon>Cladocera</taxon>
        <taxon>Anomopoda</taxon>
        <taxon>Daphniidae</taxon>
        <taxon>Daphnia</taxon>
    </lineage>
</organism>
<dbReference type="InParanoid" id="E9H7F1"/>
<proteinExistence type="predicted"/>
<sequence>MKRIVVGNVRAHRRHRPAPTIPLLLRDAAGKVLTTVNKTIPDGGAEATVGGMDVLRALGLSEKDLTSSTFNLVMADKSTLLLVVGEKEYLADYEGVTANITIMFSPDVEGLLLSWYDCVDLGILHENYPRPWKKQQLSTQIGAIDAIPPRSQPFIYPGLVPSTPTAEDIQRIEGDIAEEFTDVFDQSGSLNCMEGPEMVIELKDGAEPFYVNGARPIPFADRPEVKRLLDEFEAKERIHISGEQPMLIQGKNHNVC</sequence>
<evidence type="ECO:0000313" key="1">
    <source>
        <dbReference type="EMBL" id="EFX72376.1"/>
    </source>
</evidence>
<reference evidence="1 2" key="1">
    <citation type="journal article" date="2011" name="Science">
        <title>The ecoresponsive genome of Daphnia pulex.</title>
        <authorList>
            <person name="Colbourne J.K."/>
            <person name="Pfrender M.E."/>
            <person name="Gilbert D."/>
            <person name="Thomas W.K."/>
            <person name="Tucker A."/>
            <person name="Oakley T.H."/>
            <person name="Tokishita S."/>
            <person name="Aerts A."/>
            <person name="Arnold G.J."/>
            <person name="Basu M.K."/>
            <person name="Bauer D.J."/>
            <person name="Caceres C.E."/>
            <person name="Carmel L."/>
            <person name="Casola C."/>
            <person name="Choi J.H."/>
            <person name="Detter J.C."/>
            <person name="Dong Q."/>
            <person name="Dusheyko S."/>
            <person name="Eads B.D."/>
            <person name="Frohlich T."/>
            <person name="Geiler-Samerotte K.A."/>
            <person name="Gerlach D."/>
            <person name="Hatcher P."/>
            <person name="Jogdeo S."/>
            <person name="Krijgsveld J."/>
            <person name="Kriventseva E.V."/>
            <person name="Kultz D."/>
            <person name="Laforsch C."/>
            <person name="Lindquist E."/>
            <person name="Lopez J."/>
            <person name="Manak J.R."/>
            <person name="Muller J."/>
            <person name="Pangilinan J."/>
            <person name="Patwardhan R.P."/>
            <person name="Pitluck S."/>
            <person name="Pritham E.J."/>
            <person name="Rechtsteiner A."/>
            <person name="Rho M."/>
            <person name="Rogozin I.B."/>
            <person name="Sakarya O."/>
            <person name="Salamov A."/>
            <person name="Schaack S."/>
            <person name="Shapiro H."/>
            <person name="Shiga Y."/>
            <person name="Skalitzky C."/>
            <person name="Smith Z."/>
            <person name="Souvorov A."/>
            <person name="Sung W."/>
            <person name="Tang Z."/>
            <person name="Tsuchiya D."/>
            <person name="Tu H."/>
            <person name="Vos H."/>
            <person name="Wang M."/>
            <person name="Wolf Y.I."/>
            <person name="Yamagata H."/>
            <person name="Yamada T."/>
            <person name="Ye Y."/>
            <person name="Shaw J.R."/>
            <person name="Andrews J."/>
            <person name="Crease T.J."/>
            <person name="Tang H."/>
            <person name="Lucas S.M."/>
            <person name="Robertson H.M."/>
            <person name="Bork P."/>
            <person name="Koonin E.V."/>
            <person name="Zdobnov E.M."/>
            <person name="Grigoriev I.V."/>
            <person name="Lynch M."/>
            <person name="Boore J.L."/>
        </authorList>
    </citation>
    <scope>NUCLEOTIDE SEQUENCE [LARGE SCALE GENOMIC DNA]</scope>
</reference>
<keyword evidence="2" id="KW-1185">Reference proteome</keyword>
<gene>
    <name evidence="1" type="ORF">DAPPUDRAFT_110876</name>
</gene>
<dbReference type="OrthoDB" id="6377591at2759"/>
<dbReference type="PANTHER" id="PTHR33198:SF8">
    <property type="entry name" value="CCHC-TYPE DOMAIN-CONTAINING PROTEIN"/>
    <property type="match status" value="1"/>
</dbReference>
<dbReference type="HOGENOM" id="CLU_095094_0_0_1"/>
<accession>E9H7F1</accession>
<dbReference type="EMBL" id="GL732600">
    <property type="protein sequence ID" value="EFX72376.1"/>
    <property type="molecule type" value="Genomic_DNA"/>
</dbReference>
<dbReference type="KEGG" id="dpx:DAPPUDRAFT_110876"/>